<feature type="domain" description="Luciferase-like" evidence="5">
    <location>
        <begin position="22"/>
        <end position="240"/>
    </location>
</feature>
<dbReference type="InterPro" id="IPR050172">
    <property type="entry name" value="SsuD_RutA_monooxygenase"/>
</dbReference>
<protein>
    <submittedName>
        <fullName evidence="6">LLM class flavin-dependent oxidoreductase</fullName>
    </submittedName>
</protein>
<evidence type="ECO:0000256" key="1">
    <source>
        <dbReference type="ARBA" id="ARBA00022630"/>
    </source>
</evidence>
<evidence type="ECO:0000256" key="4">
    <source>
        <dbReference type="ARBA" id="ARBA00023033"/>
    </source>
</evidence>
<evidence type="ECO:0000256" key="3">
    <source>
        <dbReference type="ARBA" id="ARBA00023002"/>
    </source>
</evidence>
<evidence type="ECO:0000313" key="7">
    <source>
        <dbReference type="Proteomes" id="UP001589613"/>
    </source>
</evidence>
<dbReference type="Proteomes" id="UP001589613">
    <property type="component" value="Unassembled WGS sequence"/>
</dbReference>
<keyword evidence="7" id="KW-1185">Reference proteome</keyword>
<accession>A0ABV5V3G9</accession>
<keyword evidence="1" id="KW-0285">Flavoprotein</keyword>
<name>A0ABV5V3G9_9MICO</name>
<dbReference type="EMBL" id="JBHMAX010000017">
    <property type="protein sequence ID" value="MFB9732346.1"/>
    <property type="molecule type" value="Genomic_DNA"/>
</dbReference>
<keyword evidence="4" id="KW-0503">Monooxygenase</keyword>
<reference evidence="6 7" key="1">
    <citation type="submission" date="2024-09" db="EMBL/GenBank/DDBJ databases">
        <authorList>
            <person name="Sun Q."/>
            <person name="Mori K."/>
        </authorList>
    </citation>
    <scope>NUCLEOTIDE SEQUENCE [LARGE SCALE GENOMIC DNA]</scope>
    <source>
        <strain evidence="6 7">JCM 12763</strain>
    </source>
</reference>
<sequence length="294" mass="32753">MSTSAARTPRHALILPNPAVGDDAPAMVEYAVAAEEAGWDGVFLWDVLVWPAAPDDLGRAGDPEPFRPEEYAAQIDPIITLAGIATRTDRIALGTWIVPAARRQPWQLAKDLATLDRLSRGRVVLGVGLGRRAEYDLFGEEWDPRRIGRRYDETLELLERFWSGERVTFHGEFFDVDDVALLPTPAQRPRIPVLVGAFWPNRRPVRRAARWDGLMPVVDPDPDGPDLTALMAYYREVADEPGEVFLYVDGAGLTDARVDSYRDLGVTWLASDCISGGRSTEKNLELVRRGPPPW</sequence>
<organism evidence="6 7">
    <name type="scientific">Ornithinimicrobium kibberense</name>
    <dbReference type="NCBI Taxonomy" id="282060"/>
    <lineage>
        <taxon>Bacteria</taxon>
        <taxon>Bacillati</taxon>
        <taxon>Actinomycetota</taxon>
        <taxon>Actinomycetes</taxon>
        <taxon>Micrococcales</taxon>
        <taxon>Ornithinimicrobiaceae</taxon>
        <taxon>Ornithinimicrobium</taxon>
    </lineage>
</organism>
<keyword evidence="2" id="KW-0288">FMN</keyword>
<dbReference type="SUPFAM" id="SSF51679">
    <property type="entry name" value="Bacterial luciferase-like"/>
    <property type="match status" value="1"/>
</dbReference>
<dbReference type="PANTHER" id="PTHR42847">
    <property type="entry name" value="ALKANESULFONATE MONOOXYGENASE"/>
    <property type="match status" value="1"/>
</dbReference>
<gene>
    <name evidence="6" type="ORF">ACFFN0_09850</name>
</gene>
<comment type="caution">
    <text evidence="6">The sequence shown here is derived from an EMBL/GenBank/DDBJ whole genome shotgun (WGS) entry which is preliminary data.</text>
</comment>
<dbReference type="Pfam" id="PF00296">
    <property type="entry name" value="Bac_luciferase"/>
    <property type="match status" value="1"/>
</dbReference>
<evidence type="ECO:0000259" key="5">
    <source>
        <dbReference type="Pfam" id="PF00296"/>
    </source>
</evidence>
<keyword evidence="3" id="KW-0560">Oxidoreductase</keyword>
<dbReference type="InterPro" id="IPR011251">
    <property type="entry name" value="Luciferase-like_dom"/>
</dbReference>
<evidence type="ECO:0000256" key="2">
    <source>
        <dbReference type="ARBA" id="ARBA00022643"/>
    </source>
</evidence>
<dbReference type="PANTHER" id="PTHR42847:SF4">
    <property type="entry name" value="ALKANESULFONATE MONOOXYGENASE-RELATED"/>
    <property type="match status" value="1"/>
</dbReference>
<dbReference type="Gene3D" id="3.20.20.30">
    <property type="entry name" value="Luciferase-like domain"/>
    <property type="match status" value="1"/>
</dbReference>
<evidence type="ECO:0000313" key="6">
    <source>
        <dbReference type="EMBL" id="MFB9732346.1"/>
    </source>
</evidence>
<dbReference type="RefSeq" id="WP_141338553.1">
    <property type="nucleotide sequence ID" value="NZ_JBHMAX010000017.1"/>
</dbReference>
<dbReference type="InterPro" id="IPR036661">
    <property type="entry name" value="Luciferase-like_sf"/>
</dbReference>
<proteinExistence type="predicted"/>